<sequence>MPPPIPTGIRSLPVELHIMILSHLSYLDHISCESVLSIWYNLISDPSTFAERYTQSKLRYTMTYPDERYLIHQLLRDCYFVVHSSPESKKPVQESDSMTVTLIPVVAVSEKESEQYPENLFFLDTNLFEHQSISSIPGAMNFTDAPFLDDAVWVDNNYNNNNTDFSSKDEPDCNIWFYPASCSHKLGSLELPVKNFTIRDLLTASISHSATASKLVAHGCQDCWSTCKEKRIVHIPDGVKPIYLQREHLMNWTYRNPRKHWMGIFAFERYFVNVQDVDDGEICGKVVKPWHWTSFWNQIVYDAEGWAPTKGGSGCVLLGLDDMKYEKDRRKDAQEGQYRWR</sequence>
<reference evidence="2 4" key="1">
    <citation type="submission" date="2019-06" db="EMBL/GenBank/DDBJ databases">
        <authorList>
            <person name="Palmer J.M."/>
        </authorList>
    </citation>
    <scope>NUCLEOTIDE SEQUENCE</scope>
    <source>
        <strain evidence="3 4">TWF191</strain>
        <strain evidence="2">TWF679</strain>
    </source>
</reference>
<dbReference type="EMBL" id="WIPF01000024">
    <property type="protein sequence ID" value="KAF3226224.1"/>
    <property type="molecule type" value="Genomic_DNA"/>
</dbReference>
<dbReference type="Proteomes" id="UP000614610">
    <property type="component" value="Unassembled WGS sequence"/>
</dbReference>
<comment type="caution">
    <text evidence="2">The sequence shown here is derived from an EMBL/GenBank/DDBJ whole genome shotgun (WGS) entry which is preliminary data.</text>
</comment>
<evidence type="ECO:0000313" key="4">
    <source>
        <dbReference type="Proteomes" id="UP000483672"/>
    </source>
</evidence>
<dbReference type="InterPro" id="IPR001810">
    <property type="entry name" value="F-box_dom"/>
</dbReference>
<evidence type="ECO:0000313" key="2">
    <source>
        <dbReference type="EMBL" id="KAF3219418.1"/>
    </source>
</evidence>
<feature type="domain" description="F-box" evidence="1">
    <location>
        <begin position="6"/>
        <end position="52"/>
    </location>
</feature>
<evidence type="ECO:0000313" key="3">
    <source>
        <dbReference type="EMBL" id="KAF3226224.1"/>
    </source>
</evidence>
<dbReference type="AlphaFoldDB" id="A0A6G1M189"/>
<organism evidence="2 5">
    <name type="scientific">Orbilia oligospora</name>
    <name type="common">Nematode-trapping fungus</name>
    <name type="synonym">Arthrobotrys oligospora</name>
    <dbReference type="NCBI Taxonomy" id="2813651"/>
    <lineage>
        <taxon>Eukaryota</taxon>
        <taxon>Fungi</taxon>
        <taxon>Dikarya</taxon>
        <taxon>Ascomycota</taxon>
        <taxon>Pezizomycotina</taxon>
        <taxon>Orbiliomycetes</taxon>
        <taxon>Orbiliales</taxon>
        <taxon>Orbiliaceae</taxon>
        <taxon>Orbilia</taxon>
    </lineage>
</organism>
<accession>A0A6G1M189</accession>
<dbReference type="SUPFAM" id="SSF81383">
    <property type="entry name" value="F-box domain"/>
    <property type="match status" value="1"/>
</dbReference>
<gene>
    <name evidence="3" type="ORF">TWF191_004885</name>
    <name evidence="2" type="ORF">TWF679_010889</name>
</gene>
<proteinExistence type="predicted"/>
<dbReference type="OrthoDB" id="5275072at2759"/>
<dbReference type="Gene3D" id="1.20.1280.50">
    <property type="match status" value="1"/>
</dbReference>
<evidence type="ECO:0000313" key="5">
    <source>
        <dbReference type="Proteomes" id="UP000614610"/>
    </source>
</evidence>
<evidence type="ECO:0000259" key="1">
    <source>
        <dbReference type="PROSITE" id="PS50181"/>
    </source>
</evidence>
<name>A0A6G1M189_ORBOL</name>
<dbReference type="PROSITE" id="PS50181">
    <property type="entry name" value="FBOX"/>
    <property type="match status" value="1"/>
</dbReference>
<dbReference type="InterPro" id="IPR036047">
    <property type="entry name" value="F-box-like_dom_sf"/>
</dbReference>
<dbReference type="EMBL" id="WIWT01000009">
    <property type="protein sequence ID" value="KAF3219418.1"/>
    <property type="molecule type" value="Genomic_DNA"/>
</dbReference>
<protein>
    <recommendedName>
        <fullName evidence="1">F-box domain-containing protein</fullName>
    </recommendedName>
</protein>
<dbReference type="Proteomes" id="UP000483672">
    <property type="component" value="Unassembled WGS sequence"/>
</dbReference>